<sequence>MQNMDRTWMYERLYPGRKGLKTEFIEGVKEFVRKAKELPQFLSEGGIRCPCVKCECMNILTPLKWIRDAAWKELTEYWDSPEFLAISARAKANQASKKGGALHTTGPIPHVEVAENMAIALDRPVDPDELVCFTRRHTDGSWIDDRSKEIYDKYQEAIHDISSEAVDSLTKLQTWCDTVGGKNHSCVWGTGGLSSTFSRAGASTSFYTSQNVKLGASDASNNEWKKEMEEKYELQGDQIERQEEELAYLRTTLKDVLQRLAVVEGSAAPPSSTPASHPHYNDERDEHELID</sequence>
<evidence type="ECO:0000313" key="4">
    <source>
        <dbReference type="EMBL" id="VFQ65055.1"/>
    </source>
</evidence>
<reference evidence="4 5" key="1">
    <citation type="submission" date="2018-04" db="EMBL/GenBank/DDBJ databases">
        <authorList>
            <person name="Vogel A."/>
        </authorList>
    </citation>
    <scope>NUCLEOTIDE SEQUENCE [LARGE SCALE GENOMIC DNA]</scope>
</reference>
<protein>
    <recommendedName>
        <fullName evidence="3">Transposase-associated domain-containing protein</fullName>
    </recommendedName>
</protein>
<dbReference type="EMBL" id="OOIL02000450">
    <property type="protein sequence ID" value="VFQ65055.1"/>
    <property type="molecule type" value="Genomic_DNA"/>
</dbReference>
<dbReference type="Proteomes" id="UP000595140">
    <property type="component" value="Unassembled WGS sequence"/>
</dbReference>
<evidence type="ECO:0000313" key="5">
    <source>
        <dbReference type="Proteomes" id="UP000595140"/>
    </source>
</evidence>
<keyword evidence="1" id="KW-0175">Coiled coil</keyword>
<feature type="region of interest" description="Disordered" evidence="2">
    <location>
        <begin position="264"/>
        <end position="291"/>
    </location>
</feature>
<name>A0A484KKV5_9ASTE</name>
<proteinExistence type="predicted"/>
<dbReference type="Pfam" id="PF03004">
    <property type="entry name" value="Transposase_24"/>
    <property type="match status" value="1"/>
</dbReference>
<dbReference type="AlphaFoldDB" id="A0A484KKV5"/>
<evidence type="ECO:0000256" key="1">
    <source>
        <dbReference type="SAM" id="Coils"/>
    </source>
</evidence>
<organism evidence="4 5">
    <name type="scientific">Cuscuta campestris</name>
    <dbReference type="NCBI Taxonomy" id="132261"/>
    <lineage>
        <taxon>Eukaryota</taxon>
        <taxon>Viridiplantae</taxon>
        <taxon>Streptophyta</taxon>
        <taxon>Embryophyta</taxon>
        <taxon>Tracheophyta</taxon>
        <taxon>Spermatophyta</taxon>
        <taxon>Magnoliopsida</taxon>
        <taxon>eudicotyledons</taxon>
        <taxon>Gunneridae</taxon>
        <taxon>Pentapetalae</taxon>
        <taxon>asterids</taxon>
        <taxon>lamiids</taxon>
        <taxon>Solanales</taxon>
        <taxon>Convolvulaceae</taxon>
        <taxon>Cuscuteae</taxon>
        <taxon>Cuscuta</taxon>
        <taxon>Cuscuta subgen. Grammica</taxon>
        <taxon>Cuscuta sect. Cleistogrammica</taxon>
    </lineage>
</organism>
<evidence type="ECO:0000259" key="3">
    <source>
        <dbReference type="Pfam" id="PF13963"/>
    </source>
</evidence>
<dbReference type="InterPro" id="IPR029480">
    <property type="entry name" value="Transpos_assoc"/>
</dbReference>
<feature type="compositionally biased region" description="Basic and acidic residues" evidence="2">
    <location>
        <begin position="279"/>
        <end position="291"/>
    </location>
</feature>
<feature type="compositionally biased region" description="Low complexity" evidence="2">
    <location>
        <begin position="266"/>
        <end position="278"/>
    </location>
</feature>
<dbReference type="Pfam" id="PF13963">
    <property type="entry name" value="Transpos_assoc"/>
    <property type="match status" value="1"/>
</dbReference>
<feature type="coiled-coil region" evidence="1">
    <location>
        <begin position="225"/>
        <end position="259"/>
    </location>
</feature>
<keyword evidence="5" id="KW-1185">Reference proteome</keyword>
<feature type="domain" description="Transposase-associated" evidence="3">
    <location>
        <begin position="6"/>
        <end position="60"/>
    </location>
</feature>
<dbReference type="InterPro" id="IPR004252">
    <property type="entry name" value="Probable_transposase_24"/>
</dbReference>
<gene>
    <name evidence="4" type="ORF">CCAM_LOCUS6831</name>
</gene>
<evidence type="ECO:0000256" key="2">
    <source>
        <dbReference type="SAM" id="MobiDB-lite"/>
    </source>
</evidence>
<dbReference type="OrthoDB" id="1227414at2759"/>
<accession>A0A484KKV5</accession>